<reference evidence="2 4" key="1">
    <citation type="submission" date="2016-07" db="EMBL/GenBank/DDBJ databases">
        <authorList>
            <person name="Jeong J.-J."/>
            <person name="Kim D.W."/>
            <person name="Sang M.K."/>
            <person name="Choi I.-G."/>
            <person name="Kim K.D."/>
        </authorList>
    </citation>
    <scope>NUCLEOTIDE SEQUENCE [LARGE SCALE GENOMIC DNA]</scope>
    <source>
        <strain evidence="2 4">C-26</strain>
    </source>
</reference>
<keyword evidence="2" id="KW-0413">Isomerase</keyword>
<evidence type="ECO:0000313" key="3">
    <source>
        <dbReference type="EMBL" id="SHK90011.1"/>
    </source>
</evidence>
<dbReference type="InterPro" id="IPR011051">
    <property type="entry name" value="RmlC_Cupin_sf"/>
</dbReference>
<sequence length="135" mass="15796">MKKNKPQIIAFNKIGSSELGYITIAEEQKNVPFDIQRVYWTYYTPQDVIRGGHAHKKLQQVIFAVSGVITFNTEDKEGNKETFVLDHPTKGLYLPELIWRDIKFSHSAVLLCLASELYDEKDYFRDFEEFKNYVP</sequence>
<dbReference type="Proteomes" id="UP000093508">
    <property type="component" value="Unassembled WGS sequence"/>
</dbReference>
<reference evidence="3 5" key="2">
    <citation type="submission" date="2016-11" db="EMBL/GenBank/DDBJ databases">
        <authorList>
            <person name="Jaros S."/>
            <person name="Januszkiewicz K."/>
            <person name="Wedrychowicz H."/>
        </authorList>
    </citation>
    <scope>NUCLEOTIDE SEQUENCE [LARGE SCALE GENOMIC DNA]</scope>
    <source>
        <strain evidence="3 5">DSM 27621</strain>
    </source>
</reference>
<evidence type="ECO:0000313" key="5">
    <source>
        <dbReference type="Proteomes" id="UP000184069"/>
    </source>
</evidence>
<dbReference type="InterPro" id="IPR014710">
    <property type="entry name" value="RmlC-like_jellyroll"/>
</dbReference>
<dbReference type="GO" id="GO:0016853">
    <property type="term" value="F:isomerase activity"/>
    <property type="evidence" value="ECO:0007669"/>
    <property type="project" value="UniProtKB-KW"/>
</dbReference>
<dbReference type="Pfam" id="PF05523">
    <property type="entry name" value="FdtA"/>
    <property type="match status" value="1"/>
</dbReference>
<dbReference type="Gene3D" id="2.60.120.10">
    <property type="entry name" value="Jelly Rolls"/>
    <property type="match status" value="1"/>
</dbReference>
<name>A0A1M6W8G3_9FLAO</name>
<dbReference type="AlphaFoldDB" id="A0A1M6W8G3"/>
<proteinExistence type="predicted"/>
<dbReference type="CDD" id="cd20292">
    <property type="entry name" value="cupin_QdtA-like"/>
    <property type="match status" value="1"/>
</dbReference>
<protein>
    <submittedName>
        <fullName evidence="3">WxcM-like, C-terminal</fullName>
    </submittedName>
    <submittedName>
        <fullName evidence="2">dTDP-6-deoxy-3,4-keto-hexulose isomerase</fullName>
    </submittedName>
</protein>
<dbReference type="InterPro" id="IPR008894">
    <property type="entry name" value="QdtA_cupin_dom"/>
</dbReference>
<feature type="domain" description="Sugar 3,4-ketoisomerase QdtA cupin" evidence="1">
    <location>
        <begin position="6"/>
        <end position="134"/>
    </location>
</feature>
<dbReference type="STRING" id="1423959.SAMN05444407_101532"/>
<dbReference type="SUPFAM" id="SSF51182">
    <property type="entry name" value="RmlC-like cupins"/>
    <property type="match status" value="1"/>
</dbReference>
<evidence type="ECO:0000313" key="4">
    <source>
        <dbReference type="Proteomes" id="UP000093508"/>
    </source>
</evidence>
<dbReference type="EMBL" id="FRBM01000001">
    <property type="protein sequence ID" value="SHK90011.1"/>
    <property type="molecule type" value="Genomic_DNA"/>
</dbReference>
<dbReference type="EMBL" id="MAYF01000024">
    <property type="protein sequence ID" value="OCA80176.1"/>
    <property type="molecule type" value="Genomic_DNA"/>
</dbReference>
<dbReference type="RefSeq" id="WP_066691712.1">
    <property type="nucleotide sequence ID" value="NZ_FRBM01000001.1"/>
</dbReference>
<gene>
    <name evidence="2" type="ORF">BBH99_04570</name>
    <name evidence="3" type="ORF">SAMN05444407_101532</name>
</gene>
<evidence type="ECO:0000313" key="2">
    <source>
        <dbReference type="EMBL" id="OCA80176.1"/>
    </source>
</evidence>
<organism evidence="3 5">
    <name type="scientific">Chryseobacterium contaminans</name>
    <dbReference type="NCBI Taxonomy" id="1423959"/>
    <lineage>
        <taxon>Bacteria</taxon>
        <taxon>Pseudomonadati</taxon>
        <taxon>Bacteroidota</taxon>
        <taxon>Flavobacteriia</taxon>
        <taxon>Flavobacteriales</taxon>
        <taxon>Weeksellaceae</taxon>
        <taxon>Chryseobacterium group</taxon>
        <taxon>Chryseobacterium</taxon>
    </lineage>
</organism>
<accession>A0A1M6W8G3</accession>
<keyword evidence="4" id="KW-1185">Reference proteome</keyword>
<dbReference type="Proteomes" id="UP000184069">
    <property type="component" value="Unassembled WGS sequence"/>
</dbReference>
<evidence type="ECO:0000259" key="1">
    <source>
        <dbReference type="Pfam" id="PF05523"/>
    </source>
</evidence>